<proteinExistence type="predicted"/>
<evidence type="ECO:0000256" key="1">
    <source>
        <dbReference type="SAM" id="SignalP"/>
    </source>
</evidence>
<dbReference type="RefSeq" id="XP_013412122.1">
    <property type="nucleotide sequence ID" value="XM_013556668.1"/>
</dbReference>
<dbReference type="AlphaFoldDB" id="A0A1S3JP46"/>
<dbReference type="GeneID" id="106174899"/>
<accession>A0A1S3JP46</accession>
<feature type="chain" id="PRO_5014545937" evidence="1">
    <location>
        <begin position="21"/>
        <end position="135"/>
    </location>
</feature>
<keyword evidence="2" id="KW-1185">Reference proteome</keyword>
<dbReference type="RefSeq" id="XP_013412123.1">
    <property type="nucleotide sequence ID" value="XM_013556669.1"/>
</dbReference>
<name>A0A1S3JP46_LINAN</name>
<dbReference type="KEGG" id="lak:106174899"/>
<organism evidence="2 3">
    <name type="scientific">Lingula anatina</name>
    <name type="common">Brachiopod</name>
    <name type="synonym">Lingula unguis</name>
    <dbReference type="NCBI Taxonomy" id="7574"/>
    <lineage>
        <taxon>Eukaryota</taxon>
        <taxon>Metazoa</taxon>
        <taxon>Spiralia</taxon>
        <taxon>Lophotrochozoa</taxon>
        <taxon>Brachiopoda</taxon>
        <taxon>Linguliformea</taxon>
        <taxon>Lingulata</taxon>
        <taxon>Lingulida</taxon>
        <taxon>Linguloidea</taxon>
        <taxon>Lingulidae</taxon>
        <taxon>Lingula</taxon>
    </lineage>
</organism>
<keyword evidence="1" id="KW-0732">Signal</keyword>
<protein>
    <submittedName>
        <fullName evidence="3 4">Uncharacterized protein LOC106174899</fullName>
    </submittedName>
</protein>
<sequence length="135" mass="15039">MTFRIGIAVFLVTCVAFLEAKSVSGRNAVGYYGGVRDAPYFPDFNPLEYCQYGGDGDKKGYGGKDNRVHYYYNPEDPFCSFVQCSNGKPVVIDCAPHTFNTLVSLDGYEFQYDNLLCDGDARSDAHAPQCGRQYH</sequence>
<evidence type="ECO:0000313" key="2">
    <source>
        <dbReference type="Proteomes" id="UP000085678"/>
    </source>
</evidence>
<dbReference type="Proteomes" id="UP000085678">
    <property type="component" value="Unplaced"/>
</dbReference>
<evidence type="ECO:0000313" key="3">
    <source>
        <dbReference type="RefSeq" id="XP_013412122.1"/>
    </source>
</evidence>
<feature type="signal peptide" evidence="1">
    <location>
        <begin position="1"/>
        <end position="20"/>
    </location>
</feature>
<gene>
    <name evidence="3 4" type="primary">LOC106174899</name>
</gene>
<dbReference type="OrthoDB" id="6020543at2759"/>
<evidence type="ECO:0000313" key="4">
    <source>
        <dbReference type="RefSeq" id="XP_013412123.1"/>
    </source>
</evidence>
<reference evidence="3 4" key="1">
    <citation type="submission" date="2025-04" db="UniProtKB">
        <authorList>
            <consortium name="RefSeq"/>
        </authorList>
    </citation>
    <scope>IDENTIFICATION</scope>
    <source>
        <tissue evidence="3 4">Gonads</tissue>
    </source>
</reference>